<sequence>IPGRLNDRRTPLGELNWIFTAITDTIAWNVLPRDLFQKLFRQDLLVASLFRNFLLAERIMRSYNCTPVSSPRLPPTYMHAMWQAWDLAVDICLSQLPTIIEEGTAFRHSPFFAEQLTAFQVWLTMGVENRNPPEQLPIVLQVLLSQVHRLRALDLLGRFLDLGPWAVSLALSVGIFPYVLKLLQSSARELRPLLVFIWAKILAVDSAEHRTMAVFILAVIVNSYTTGQEACLQGNLIANCLEQLSDPHPLLRQWVAICLGRIWQNFDPARWCGVRDSAHEKLYTLLTDPIPEVRCAAVFALGTFVGNSGERTDHSTTIDHNVVMMLAQLINDGSPVVRKELVVALSHLVVQYESNFCTVALQFIEEEKNYTVPSPANTAEPGNLTPVRDSPAIPRLRSVNSYTNIRAATTTRNLNKSLQNLNLNEEGGPAAFSPGNLSTSSSASSTLGSPDNDEYILSFETIDKMRRVSSYSSLNSLIGVSFNSVYTQIWRVLLHLAADPFPEVSDLAMKVLNSIAYKATMNARPQRILDSGSLTQSAPASPTSKGTHIHQAGLCSSSGSPPMPSTSSSSLTNEVPKPPAREPPATRPPYTPTPGGQAPHSHQFPRTRKMFEKGPEQGGEDGDEPCHRNYISASLQTGLCDWSAKYFAQPVMKIPEEHDQESQVRMERQWRFLRNTRVRRQSRNITQKGVSRLDDQIFINRNPGVPSVVKFHPFNTCIAVADKDSICFWDWEKGERLDYFYNGNPRYTRITAMEYLNGHDCSLLLTATDDGALRVWKNFADQKNPEMVTAWQGLSDMLPTTRGQPGT</sequence>
<protein>
    <submittedName>
        <fullName evidence="1">Uncharacterized protein</fullName>
    </submittedName>
</protein>
<evidence type="ECO:0000313" key="1">
    <source>
        <dbReference type="EMBL" id="KAI4832388.1"/>
    </source>
</evidence>
<keyword evidence="2" id="KW-1185">Reference proteome</keyword>
<feature type="non-terminal residue" evidence="1">
    <location>
        <position position="1"/>
    </location>
</feature>
<proteinExistence type="predicted"/>
<evidence type="ECO:0000313" key="2">
    <source>
        <dbReference type="Proteomes" id="UP001057452"/>
    </source>
</evidence>
<dbReference type="EMBL" id="CM043785">
    <property type="protein sequence ID" value="KAI4832388.1"/>
    <property type="molecule type" value="Genomic_DNA"/>
</dbReference>
<accession>A0ACB9XYI5</accession>
<name>A0ACB9XYI5_CHAAC</name>
<dbReference type="Proteomes" id="UP001057452">
    <property type="component" value="Chromosome 1"/>
</dbReference>
<feature type="non-terminal residue" evidence="1">
    <location>
        <position position="807"/>
    </location>
</feature>
<reference evidence="1" key="1">
    <citation type="submission" date="2022-05" db="EMBL/GenBank/DDBJ databases">
        <title>Chromosome-level genome of Chaenocephalus aceratus.</title>
        <authorList>
            <person name="Park H."/>
        </authorList>
    </citation>
    <scope>NUCLEOTIDE SEQUENCE</scope>
    <source>
        <strain evidence="1">KU_202001</strain>
    </source>
</reference>
<comment type="caution">
    <text evidence="1">The sequence shown here is derived from an EMBL/GenBank/DDBJ whole genome shotgun (WGS) entry which is preliminary data.</text>
</comment>
<organism evidence="1 2">
    <name type="scientific">Chaenocephalus aceratus</name>
    <name type="common">Blackfin icefish</name>
    <name type="synonym">Chaenichthys aceratus</name>
    <dbReference type="NCBI Taxonomy" id="36190"/>
    <lineage>
        <taxon>Eukaryota</taxon>
        <taxon>Metazoa</taxon>
        <taxon>Chordata</taxon>
        <taxon>Craniata</taxon>
        <taxon>Vertebrata</taxon>
        <taxon>Euteleostomi</taxon>
        <taxon>Actinopterygii</taxon>
        <taxon>Neopterygii</taxon>
        <taxon>Teleostei</taxon>
        <taxon>Neoteleostei</taxon>
        <taxon>Acanthomorphata</taxon>
        <taxon>Eupercaria</taxon>
        <taxon>Perciformes</taxon>
        <taxon>Notothenioidei</taxon>
        <taxon>Channichthyidae</taxon>
        <taxon>Chaenocephalus</taxon>
    </lineage>
</organism>
<gene>
    <name evidence="1" type="ORF">KUCAC02_015357</name>
</gene>